<keyword evidence="1" id="KW-0472">Membrane</keyword>
<keyword evidence="3" id="KW-1185">Reference proteome</keyword>
<dbReference type="RefSeq" id="WP_156304290.1">
    <property type="nucleotide sequence ID" value="NZ_BCMV01000060.1"/>
</dbReference>
<protein>
    <submittedName>
        <fullName evidence="2">Uncharacterized protein</fullName>
    </submittedName>
</protein>
<comment type="caution">
    <text evidence="2">The sequence shown here is derived from an EMBL/GenBank/DDBJ whole genome shotgun (WGS) entry which is preliminary data.</text>
</comment>
<dbReference type="EMBL" id="CYZR01000003">
    <property type="protein sequence ID" value="CUN78760.1"/>
    <property type="molecule type" value="Genomic_DNA"/>
</dbReference>
<organism evidence="2 3">
    <name type="scientific">Sarcina ventriculi</name>
    <name type="common">Clostridium ventriculi</name>
    <dbReference type="NCBI Taxonomy" id="1267"/>
    <lineage>
        <taxon>Bacteria</taxon>
        <taxon>Bacillati</taxon>
        <taxon>Bacillota</taxon>
        <taxon>Clostridia</taxon>
        <taxon>Eubacteriales</taxon>
        <taxon>Clostridiaceae</taxon>
        <taxon>Sarcina</taxon>
    </lineage>
</organism>
<evidence type="ECO:0000313" key="3">
    <source>
        <dbReference type="Proteomes" id="UP000095488"/>
    </source>
</evidence>
<dbReference type="Proteomes" id="UP000095488">
    <property type="component" value="Unassembled WGS sequence"/>
</dbReference>
<evidence type="ECO:0000256" key="1">
    <source>
        <dbReference type="SAM" id="Phobius"/>
    </source>
</evidence>
<name>A0ABM9UPH8_SARVE</name>
<evidence type="ECO:0000313" key="2">
    <source>
        <dbReference type="EMBL" id="CUN78760.1"/>
    </source>
</evidence>
<keyword evidence="1" id="KW-1133">Transmembrane helix</keyword>
<feature type="transmembrane region" description="Helical" evidence="1">
    <location>
        <begin position="6"/>
        <end position="27"/>
    </location>
</feature>
<gene>
    <name evidence="2" type="ORF">ERS852473_01096</name>
</gene>
<sequence>MKKNIFINALVCVFITSVLIDFSNLAYIKNPQKKPLRVSPYVTEVNLKCE</sequence>
<reference evidence="2 3" key="1">
    <citation type="submission" date="2015-09" db="EMBL/GenBank/DDBJ databases">
        <authorList>
            <consortium name="Pathogen Informatics"/>
        </authorList>
    </citation>
    <scope>NUCLEOTIDE SEQUENCE [LARGE SCALE GENOMIC DNA]</scope>
    <source>
        <strain evidence="2 3">2789STDY5834858</strain>
    </source>
</reference>
<keyword evidence="1" id="KW-0812">Transmembrane</keyword>
<proteinExistence type="predicted"/>
<accession>A0ABM9UPH8</accession>